<accession>A0ABR4LAK5</accession>
<dbReference type="Proteomes" id="UP001610444">
    <property type="component" value="Unassembled WGS sequence"/>
</dbReference>
<evidence type="ECO:0000313" key="3">
    <source>
        <dbReference type="Proteomes" id="UP001610444"/>
    </source>
</evidence>
<feature type="transmembrane region" description="Helical" evidence="1">
    <location>
        <begin position="22"/>
        <end position="43"/>
    </location>
</feature>
<protein>
    <submittedName>
        <fullName evidence="2">Uncharacterized protein</fullName>
    </submittedName>
</protein>
<keyword evidence="1" id="KW-1133">Transmembrane helix</keyword>
<keyword evidence="3" id="KW-1185">Reference proteome</keyword>
<proteinExistence type="predicted"/>
<comment type="caution">
    <text evidence="2">The sequence shown here is derived from an EMBL/GenBank/DDBJ whole genome shotgun (WGS) entry which is preliminary data.</text>
</comment>
<evidence type="ECO:0000256" key="1">
    <source>
        <dbReference type="SAM" id="Phobius"/>
    </source>
</evidence>
<name>A0ABR4LAK5_9EURO</name>
<reference evidence="2 3" key="1">
    <citation type="submission" date="2024-07" db="EMBL/GenBank/DDBJ databases">
        <title>Section-level genome sequencing and comparative genomics of Aspergillus sections Usti and Cavernicolus.</title>
        <authorList>
            <consortium name="Lawrence Berkeley National Laboratory"/>
            <person name="Nybo J.L."/>
            <person name="Vesth T.C."/>
            <person name="Theobald S."/>
            <person name="Frisvad J.C."/>
            <person name="Larsen T.O."/>
            <person name="Kjaerboelling I."/>
            <person name="Rothschild-Mancinelli K."/>
            <person name="Lyhne E.K."/>
            <person name="Kogle M.E."/>
            <person name="Barry K."/>
            <person name="Clum A."/>
            <person name="Na H."/>
            <person name="Ledsgaard L."/>
            <person name="Lin J."/>
            <person name="Lipzen A."/>
            <person name="Kuo A."/>
            <person name="Riley R."/>
            <person name="Mondo S."/>
            <person name="LaButti K."/>
            <person name="Haridas S."/>
            <person name="Pangalinan J."/>
            <person name="Salamov A.A."/>
            <person name="Simmons B.A."/>
            <person name="Magnuson J.K."/>
            <person name="Chen J."/>
            <person name="Drula E."/>
            <person name="Henrissat B."/>
            <person name="Wiebenga A."/>
            <person name="Lubbers R.J."/>
            <person name="Gomes A.C."/>
            <person name="Macurrencykelacurrency M.R."/>
            <person name="Stajich J."/>
            <person name="Grigoriev I.V."/>
            <person name="Mortensen U.H."/>
            <person name="De vries R.P."/>
            <person name="Baker S.E."/>
            <person name="Andersen M.R."/>
        </authorList>
    </citation>
    <scope>NUCLEOTIDE SEQUENCE [LARGE SCALE GENOMIC DNA]</scope>
    <source>
        <strain evidence="2 3">CBS 756.74</strain>
    </source>
</reference>
<evidence type="ECO:0000313" key="2">
    <source>
        <dbReference type="EMBL" id="KAL2861377.1"/>
    </source>
</evidence>
<dbReference type="RefSeq" id="XP_070905467.1">
    <property type="nucleotide sequence ID" value="XM_071048982.1"/>
</dbReference>
<keyword evidence="1" id="KW-0472">Membrane</keyword>
<gene>
    <name evidence="2" type="ORF">BJX68DRAFT_3257</name>
</gene>
<dbReference type="EMBL" id="JBFXLR010000001">
    <property type="protein sequence ID" value="KAL2861377.1"/>
    <property type="molecule type" value="Genomic_DNA"/>
</dbReference>
<keyword evidence="1" id="KW-0812">Transmembrane</keyword>
<organism evidence="2 3">
    <name type="scientific">Aspergillus pseudodeflectus</name>
    <dbReference type="NCBI Taxonomy" id="176178"/>
    <lineage>
        <taxon>Eukaryota</taxon>
        <taxon>Fungi</taxon>
        <taxon>Dikarya</taxon>
        <taxon>Ascomycota</taxon>
        <taxon>Pezizomycotina</taxon>
        <taxon>Eurotiomycetes</taxon>
        <taxon>Eurotiomycetidae</taxon>
        <taxon>Eurotiales</taxon>
        <taxon>Aspergillaceae</taxon>
        <taxon>Aspergillus</taxon>
        <taxon>Aspergillus subgen. Nidulantes</taxon>
    </lineage>
</organism>
<sequence length="72" mass="8340">MFFCSYCSIAIYSCPPIHGPHLIYLSSIDLANMILIAYLFFFFPLVSRVYRVCYCLPRVVSFKSLVDSRLFA</sequence>
<dbReference type="GeneID" id="98164146"/>